<feature type="compositionally biased region" description="Basic and acidic residues" evidence="1">
    <location>
        <begin position="37"/>
        <end position="53"/>
    </location>
</feature>
<dbReference type="Proteomes" id="UP001281761">
    <property type="component" value="Unassembled WGS sequence"/>
</dbReference>
<keyword evidence="3" id="KW-1185">Reference proteome</keyword>
<evidence type="ECO:0000313" key="3">
    <source>
        <dbReference type="Proteomes" id="UP001281761"/>
    </source>
</evidence>
<evidence type="ECO:0000256" key="1">
    <source>
        <dbReference type="SAM" id="MobiDB-lite"/>
    </source>
</evidence>
<feature type="region of interest" description="Disordered" evidence="1">
    <location>
        <begin position="136"/>
        <end position="157"/>
    </location>
</feature>
<sequence>MFTNEQPISDDDNLPTSSSLFGDLPVSDSPIPSFPKIRKESNKQPTIEIERDPPTPPNPLVSTKPRIAPTSFNILLFSTTTDVDIVGENIFGDEITIALELPDTATILSAIRSTLSETIPSLESSFFCPQWRDSSELSTRDNSSDFSNNDEFRNQNR</sequence>
<name>A0ABQ9Y8B2_9EUKA</name>
<feature type="region of interest" description="Disordered" evidence="1">
    <location>
        <begin position="1"/>
        <end position="65"/>
    </location>
</feature>
<evidence type="ECO:0000313" key="2">
    <source>
        <dbReference type="EMBL" id="KAK2959977.1"/>
    </source>
</evidence>
<proteinExistence type="predicted"/>
<comment type="caution">
    <text evidence="2">The sequence shown here is derived from an EMBL/GenBank/DDBJ whole genome shotgun (WGS) entry which is preliminary data.</text>
</comment>
<dbReference type="EMBL" id="JARBJD010000026">
    <property type="protein sequence ID" value="KAK2959977.1"/>
    <property type="molecule type" value="Genomic_DNA"/>
</dbReference>
<organism evidence="2 3">
    <name type="scientific">Blattamonas nauphoetae</name>
    <dbReference type="NCBI Taxonomy" id="2049346"/>
    <lineage>
        <taxon>Eukaryota</taxon>
        <taxon>Metamonada</taxon>
        <taxon>Preaxostyla</taxon>
        <taxon>Oxymonadida</taxon>
        <taxon>Blattamonas</taxon>
    </lineage>
</organism>
<gene>
    <name evidence="2" type="ORF">BLNAU_5174</name>
</gene>
<reference evidence="2 3" key="1">
    <citation type="journal article" date="2022" name="bioRxiv">
        <title>Genomics of Preaxostyla Flagellates Illuminates Evolutionary Transitions and the Path Towards Mitochondrial Loss.</title>
        <authorList>
            <person name="Novak L.V.F."/>
            <person name="Treitli S.C."/>
            <person name="Pyrih J."/>
            <person name="Halakuc P."/>
            <person name="Pipaliya S.V."/>
            <person name="Vacek V."/>
            <person name="Brzon O."/>
            <person name="Soukal P."/>
            <person name="Eme L."/>
            <person name="Dacks J.B."/>
            <person name="Karnkowska A."/>
            <person name="Elias M."/>
            <person name="Hampl V."/>
        </authorList>
    </citation>
    <scope>NUCLEOTIDE SEQUENCE [LARGE SCALE GENOMIC DNA]</scope>
    <source>
        <strain evidence="2">NAU3</strain>
        <tissue evidence="2">Gut</tissue>
    </source>
</reference>
<protein>
    <submittedName>
        <fullName evidence="2">Uncharacterized protein</fullName>
    </submittedName>
</protein>
<accession>A0ABQ9Y8B2</accession>